<dbReference type="Proteomes" id="UP000748756">
    <property type="component" value="Unassembled WGS sequence"/>
</dbReference>
<protein>
    <submittedName>
        <fullName evidence="2">Uncharacterized protein</fullName>
    </submittedName>
</protein>
<organism evidence="2 3">
    <name type="scientific">Linnemannia schmuckeri</name>
    <dbReference type="NCBI Taxonomy" id="64567"/>
    <lineage>
        <taxon>Eukaryota</taxon>
        <taxon>Fungi</taxon>
        <taxon>Fungi incertae sedis</taxon>
        <taxon>Mucoromycota</taxon>
        <taxon>Mortierellomycotina</taxon>
        <taxon>Mortierellomycetes</taxon>
        <taxon>Mortierellales</taxon>
        <taxon>Mortierellaceae</taxon>
        <taxon>Linnemannia</taxon>
    </lineage>
</organism>
<dbReference type="EMBL" id="JAAAUQ010000125">
    <property type="protein sequence ID" value="KAF9154276.1"/>
    <property type="molecule type" value="Genomic_DNA"/>
</dbReference>
<sequence>MPIKIKDQKTSKAFEVFVFHKANPRRHRPSTVHKESIVFEKGSKLVGQKITEIRSPGTASPKNEPFEEHHHKKYNDIVIPPPSLKDSKVWAPTARS</sequence>
<evidence type="ECO:0000256" key="1">
    <source>
        <dbReference type="SAM" id="MobiDB-lite"/>
    </source>
</evidence>
<reference evidence="2" key="1">
    <citation type="journal article" date="2020" name="Fungal Divers.">
        <title>Resolving the Mortierellaceae phylogeny through synthesis of multi-gene phylogenetics and phylogenomics.</title>
        <authorList>
            <person name="Vandepol N."/>
            <person name="Liber J."/>
            <person name="Desiro A."/>
            <person name="Na H."/>
            <person name="Kennedy M."/>
            <person name="Barry K."/>
            <person name="Grigoriev I.V."/>
            <person name="Miller A.N."/>
            <person name="O'Donnell K."/>
            <person name="Stajich J.E."/>
            <person name="Bonito G."/>
        </authorList>
    </citation>
    <scope>NUCLEOTIDE SEQUENCE</scope>
    <source>
        <strain evidence="2">NRRL 6426</strain>
    </source>
</reference>
<evidence type="ECO:0000313" key="2">
    <source>
        <dbReference type="EMBL" id="KAF9154276.1"/>
    </source>
</evidence>
<dbReference type="AlphaFoldDB" id="A0A9P5S6A4"/>
<keyword evidence="3" id="KW-1185">Reference proteome</keyword>
<accession>A0A9P5S6A4</accession>
<feature type="region of interest" description="Disordered" evidence="1">
    <location>
        <begin position="51"/>
        <end position="96"/>
    </location>
</feature>
<name>A0A9P5S6A4_9FUNG</name>
<gene>
    <name evidence="2" type="ORF">BG015_001389</name>
</gene>
<proteinExistence type="predicted"/>
<comment type="caution">
    <text evidence="2">The sequence shown here is derived from an EMBL/GenBank/DDBJ whole genome shotgun (WGS) entry which is preliminary data.</text>
</comment>
<evidence type="ECO:0000313" key="3">
    <source>
        <dbReference type="Proteomes" id="UP000748756"/>
    </source>
</evidence>